<evidence type="ECO:0000313" key="3">
    <source>
        <dbReference type="Proteomes" id="UP001269968"/>
    </source>
</evidence>
<comment type="caution">
    <text evidence="2">The sequence shown here is derived from an EMBL/GenBank/DDBJ whole genome shotgun (WGS) entry which is preliminary data.</text>
</comment>
<dbReference type="Proteomes" id="UP001269968">
    <property type="component" value="Unassembled WGS sequence"/>
</dbReference>
<dbReference type="RefSeq" id="WP_320715356.1">
    <property type="nucleotide sequence ID" value="NZ_JAXHOZ010000099.1"/>
</dbReference>
<evidence type="ECO:0000313" key="2">
    <source>
        <dbReference type="EMBL" id="MDY4380620.1"/>
    </source>
</evidence>
<feature type="domain" description="Plasmid pRiA4b Orf3-like" evidence="1">
    <location>
        <begin position="53"/>
        <end position="213"/>
    </location>
</feature>
<name>A0AAW9H9I5_9GAMM</name>
<dbReference type="Gene3D" id="3.10.290.30">
    <property type="entry name" value="MM3350-like"/>
    <property type="match status" value="1"/>
</dbReference>
<dbReference type="AlphaFoldDB" id="A0AAW9H9I5"/>
<accession>A0AAW9H9I5</accession>
<dbReference type="PANTHER" id="PTHR41878:SF1">
    <property type="entry name" value="TNPR PROTEIN"/>
    <property type="match status" value="1"/>
</dbReference>
<dbReference type="Pfam" id="PF07929">
    <property type="entry name" value="PRiA4_ORF3"/>
    <property type="match status" value="1"/>
</dbReference>
<organism evidence="2 3">
    <name type="scientific">Pectobacterium brasiliense</name>
    <dbReference type="NCBI Taxonomy" id="180957"/>
    <lineage>
        <taxon>Bacteria</taxon>
        <taxon>Pseudomonadati</taxon>
        <taxon>Pseudomonadota</taxon>
        <taxon>Gammaproteobacteria</taxon>
        <taxon>Enterobacterales</taxon>
        <taxon>Pectobacteriaceae</taxon>
        <taxon>Pectobacterium</taxon>
    </lineage>
</organism>
<sequence length="253" mass="29684">MREWVVIGLIAEVPKRQKRNLFFRIPRYTRSLASLTIELLPPTERGSAMPLKRYLLKISLLSSQPTIWRRVVVPANITLDRLHDVLQITMGWEDSHLHEFIFKKQRFTDTFNDLDHGDNVEEESLHRLDTLLKRKGSLLHYVYDFGDSWEHVIELENSAYPDDDESGFLHCLGGEGGCPPEDCGGIPGYFRLREVLNDPEHEEHEDTLEWLGIPEEFHALAPEFLLHFDENLINSELFQYAKWSRDRTLPWFE</sequence>
<evidence type="ECO:0000259" key="1">
    <source>
        <dbReference type="Pfam" id="PF07929"/>
    </source>
</evidence>
<reference evidence="2" key="1">
    <citation type="submission" date="2023-11" db="EMBL/GenBank/DDBJ databases">
        <title>Comparative genomics revealed phylogeny of phytopathogenic Pectobacterium aroidearum based on whole-genome sequencing and function of putative horizontal acquire islands in P. aroidearum PccS1.</title>
        <authorList>
            <person name="Fan J."/>
            <person name="Yang L."/>
        </authorList>
    </citation>
    <scope>NUCLEOTIDE SEQUENCE</scope>
    <source>
        <strain evidence="2">NJAU140</strain>
    </source>
</reference>
<protein>
    <submittedName>
        <fullName evidence="2">Plasmid pRiA4b ORF-3 family protein</fullName>
    </submittedName>
</protein>
<dbReference type="InterPro" id="IPR012912">
    <property type="entry name" value="Plasmid_pRiA4b_Orf3-like"/>
</dbReference>
<dbReference type="PANTHER" id="PTHR41878">
    <property type="entry name" value="LEXA REPRESSOR-RELATED"/>
    <property type="match status" value="1"/>
</dbReference>
<dbReference type="EMBL" id="JAXHOZ010000099">
    <property type="protein sequence ID" value="MDY4380620.1"/>
    <property type="molecule type" value="Genomic_DNA"/>
</dbReference>
<dbReference type="SUPFAM" id="SSF159941">
    <property type="entry name" value="MM3350-like"/>
    <property type="match status" value="1"/>
</dbReference>
<gene>
    <name evidence="2" type="ORF">SOV92_22925</name>
</gene>
<dbReference type="InterPro" id="IPR024047">
    <property type="entry name" value="MM3350-like_sf"/>
</dbReference>
<proteinExistence type="predicted"/>